<feature type="chain" id="PRO_5046067790" evidence="2">
    <location>
        <begin position="18"/>
        <end position="168"/>
    </location>
</feature>
<dbReference type="EMBL" id="JBFCZG010000003">
    <property type="protein sequence ID" value="KAL3424454.1"/>
    <property type="molecule type" value="Genomic_DNA"/>
</dbReference>
<feature type="region of interest" description="Disordered" evidence="1">
    <location>
        <begin position="114"/>
        <end position="142"/>
    </location>
</feature>
<sequence length="168" mass="15890">MRSFITLFTLIATSAMAQDSIVGDAENCAGIALSGYCCPGLLVGTNGNLNSASDGICCVGDPNRGIDNSGVGCTAGTPIALTAISGYVSSSGTSAPGSAATSITSGSTSSAAVQSTSSTATITSGTRSSSSTGTTSSTSSSTAAAPIMTAAPWIGAALGAAGIMVAAL</sequence>
<evidence type="ECO:0000256" key="2">
    <source>
        <dbReference type="SAM" id="SignalP"/>
    </source>
</evidence>
<organism evidence="3 4">
    <name type="scientific">Phlyctema vagabunda</name>
    <dbReference type="NCBI Taxonomy" id="108571"/>
    <lineage>
        <taxon>Eukaryota</taxon>
        <taxon>Fungi</taxon>
        <taxon>Dikarya</taxon>
        <taxon>Ascomycota</taxon>
        <taxon>Pezizomycotina</taxon>
        <taxon>Leotiomycetes</taxon>
        <taxon>Helotiales</taxon>
        <taxon>Dermateaceae</taxon>
        <taxon>Phlyctema</taxon>
    </lineage>
</organism>
<evidence type="ECO:0000313" key="4">
    <source>
        <dbReference type="Proteomes" id="UP001629113"/>
    </source>
</evidence>
<comment type="caution">
    <text evidence="3">The sequence shown here is derived from an EMBL/GenBank/DDBJ whole genome shotgun (WGS) entry which is preliminary data.</text>
</comment>
<reference evidence="3 4" key="1">
    <citation type="submission" date="2024-06" db="EMBL/GenBank/DDBJ databases">
        <title>Complete genome of Phlyctema vagabunda strain 19-DSS-EL-015.</title>
        <authorList>
            <person name="Fiorenzani C."/>
        </authorList>
    </citation>
    <scope>NUCLEOTIDE SEQUENCE [LARGE SCALE GENOMIC DNA]</scope>
    <source>
        <strain evidence="3 4">19-DSS-EL-015</strain>
    </source>
</reference>
<proteinExistence type="predicted"/>
<accession>A0ABR4PMB9</accession>
<name>A0ABR4PMB9_9HELO</name>
<dbReference type="Proteomes" id="UP001629113">
    <property type="component" value="Unassembled WGS sequence"/>
</dbReference>
<evidence type="ECO:0000313" key="3">
    <source>
        <dbReference type="EMBL" id="KAL3424454.1"/>
    </source>
</evidence>
<gene>
    <name evidence="3" type="ORF">PVAG01_03735</name>
</gene>
<protein>
    <submittedName>
        <fullName evidence="3">Uncharacterized protein</fullName>
    </submittedName>
</protein>
<keyword evidence="2" id="KW-0732">Signal</keyword>
<evidence type="ECO:0000256" key="1">
    <source>
        <dbReference type="SAM" id="MobiDB-lite"/>
    </source>
</evidence>
<keyword evidence="4" id="KW-1185">Reference proteome</keyword>
<feature type="signal peptide" evidence="2">
    <location>
        <begin position="1"/>
        <end position="17"/>
    </location>
</feature>